<dbReference type="Proteomes" id="UP001152795">
    <property type="component" value="Unassembled WGS sequence"/>
</dbReference>
<dbReference type="PANTHER" id="PTHR21301:SF10">
    <property type="entry name" value="REVERSE TRANSCRIPTASE DOMAIN-CONTAINING PROTEIN"/>
    <property type="match status" value="1"/>
</dbReference>
<dbReference type="PANTHER" id="PTHR21301">
    <property type="entry name" value="REVERSE TRANSCRIPTASE"/>
    <property type="match status" value="1"/>
</dbReference>
<dbReference type="Pfam" id="PF26215">
    <property type="entry name" value="HTH_animal"/>
    <property type="match status" value="1"/>
</dbReference>
<dbReference type="OrthoDB" id="5973140at2759"/>
<dbReference type="InterPro" id="IPR058912">
    <property type="entry name" value="HTH_animal"/>
</dbReference>
<feature type="non-terminal residue" evidence="2">
    <location>
        <position position="88"/>
    </location>
</feature>
<evidence type="ECO:0000313" key="2">
    <source>
        <dbReference type="EMBL" id="CAB4039516.1"/>
    </source>
</evidence>
<keyword evidence="3" id="KW-1185">Reference proteome</keyword>
<protein>
    <recommendedName>
        <fullName evidence="1">Helix-turn-helix domain-containing protein</fullName>
    </recommendedName>
</protein>
<proteinExistence type="predicted"/>
<comment type="caution">
    <text evidence="2">The sequence shown here is derived from an EMBL/GenBank/DDBJ whole genome shotgun (WGS) entry which is preliminary data.</text>
</comment>
<sequence length="88" mass="10468">MSDTCLITSDYMSDYMSDYIKPTDTHQYLDFKSCHPAHVKKAIPYGQALRLKRICSSEKVFQDRLKEMEGHFIKRRFIKKLVKDQFSE</sequence>
<organism evidence="2 3">
    <name type="scientific">Paramuricea clavata</name>
    <name type="common">Red gorgonian</name>
    <name type="synonym">Violescent sea-whip</name>
    <dbReference type="NCBI Taxonomy" id="317549"/>
    <lineage>
        <taxon>Eukaryota</taxon>
        <taxon>Metazoa</taxon>
        <taxon>Cnidaria</taxon>
        <taxon>Anthozoa</taxon>
        <taxon>Octocorallia</taxon>
        <taxon>Malacalcyonacea</taxon>
        <taxon>Plexauridae</taxon>
        <taxon>Paramuricea</taxon>
    </lineage>
</organism>
<accession>A0A6S7K2C2</accession>
<reference evidence="2" key="1">
    <citation type="submission" date="2020-04" db="EMBL/GenBank/DDBJ databases">
        <authorList>
            <person name="Alioto T."/>
            <person name="Alioto T."/>
            <person name="Gomez Garrido J."/>
        </authorList>
    </citation>
    <scope>NUCLEOTIDE SEQUENCE</scope>
    <source>
        <strain evidence="2">A484AB</strain>
    </source>
</reference>
<evidence type="ECO:0000259" key="1">
    <source>
        <dbReference type="Pfam" id="PF26215"/>
    </source>
</evidence>
<evidence type="ECO:0000313" key="3">
    <source>
        <dbReference type="Proteomes" id="UP001152795"/>
    </source>
</evidence>
<feature type="domain" description="Helix-turn-helix" evidence="1">
    <location>
        <begin position="27"/>
        <end position="86"/>
    </location>
</feature>
<name>A0A6S7K2C2_PARCT</name>
<dbReference type="AlphaFoldDB" id="A0A6S7K2C2"/>
<gene>
    <name evidence="2" type="ORF">PACLA_8A012649</name>
</gene>
<dbReference type="EMBL" id="CACRXK020025498">
    <property type="protein sequence ID" value="CAB4039516.1"/>
    <property type="molecule type" value="Genomic_DNA"/>
</dbReference>